<dbReference type="Pfam" id="PF01145">
    <property type="entry name" value="Band_7"/>
    <property type="match status" value="1"/>
</dbReference>
<sequence>MLGLIIGIIIVLLVVALLLAAIRIITQPNQGVVLTFGKFERVLSSGFHVIKPFISHVIVVNTAQTPVDLDQQVVITKDNAEISVKISLKYHVTNIEDFVFKNEDSVRSMIQDTRAALRGIIGNKELNEVLNGTQEINAALFKEISSVTAGYGLNVDRVNIDSVNPSADIQASMNKLLQATRERDATIATAEGKSRSITLENEANNQALLATNTAQNQALVNSATAKATAIQTEADADAYRMRILNEALSKSSDNYFIFQNIEAFKELANSDANTVVMPNQTIDSLGMIPALTKLGQVTTK</sequence>
<dbReference type="PRINTS" id="PR00721">
    <property type="entry name" value="STOMATIN"/>
</dbReference>
<dbReference type="PANTHER" id="PTHR43327:SF10">
    <property type="entry name" value="STOMATIN-LIKE PROTEIN 2, MITOCHONDRIAL"/>
    <property type="match status" value="1"/>
</dbReference>
<dbReference type="InterPro" id="IPR036013">
    <property type="entry name" value="Band_7/SPFH_dom_sf"/>
</dbReference>
<dbReference type="EMBL" id="JBHSSD010000009">
    <property type="protein sequence ID" value="MFC6163584.1"/>
    <property type="molecule type" value="Genomic_DNA"/>
</dbReference>
<name>A0ABW1R334_9LACO</name>
<dbReference type="Gene3D" id="3.30.479.30">
    <property type="entry name" value="Band 7 domain"/>
    <property type="match status" value="1"/>
</dbReference>
<accession>A0ABW1R334</accession>
<evidence type="ECO:0000313" key="3">
    <source>
        <dbReference type="Proteomes" id="UP001596253"/>
    </source>
</evidence>
<reference evidence="3" key="1">
    <citation type="journal article" date="2019" name="Int. J. Syst. Evol. Microbiol.">
        <title>The Global Catalogue of Microorganisms (GCM) 10K type strain sequencing project: providing services to taxonomists for standard genome sequencing and annotation.</title>
        <authorList>
            <consortium name="The Broad Institute Genomics Platform"/>
            <consortium name="The Broad Institute Genome Sequencing Center for Infectious Disease"/>
            <person name="Wu L."/>
            <person name="Ma J."/>
        </authorList>
    </citation>
    <scope>NUCLEOTIDE SEQUENCE [LARGE SCALE GENOMIC DNA]</scope>
    <source>
        <strain evidence="3">CCM 8932</strain>
    </source>
</reference>
<comment type="caution">
    <text evidence="2">The sequence shown here is derived from an EMBL/GenBank/DDBJ whole genome shotgun (WGS) entry which is preliminary data.</text>
</comment>
<dbReference type="InterPro" id="IPR001972">
    <property type="entry name" value="Stomatin_HflK_fam"/>
</dbReference>
<protein>
    <submittedName>
        <fullName evidence="2">SPFH domain-containing protein</fullName>
    </submittedName>
</protein>
<dbReference type="SUPFAM" id="SSF117892">
    <property type="entry name" value="Band 7/SPFH domain"/>
    <property type="match status" value="1"/>
</dbReference>
<dbReference type="InterPro" id="IPR001107">
    <property type="entry name" value="Band_7"/>
</dbReference>
<dbReference type="RefSeq" id="WP_137639022.1">
    <property type="nucleotide sequence ID" value="NZ_BJDK01000001.1"/>
</dbReference>
<evidence type="ECO:0000259" key="1">
    <source>
        <dbReference type="SMART" id="SM00244"/>
    </source>
</evidence>
<gene>
    <name evidence="2" type="ORF">ACFP3T_02720</name>
</gene>
<feature type="domain" description="Band 7" evidence="1">
    <location>
        <begin position="20"/>
        <end position="177"/>
    </location>
</feature>
<dbReference type="SMART" id="SM00244">
    <property type="entry name" value="PHB"/>
    <property type="match status" value="1"/>
</dbReference>
<proteinExistence type="predicted"/>
<dbReference type="CDD" id="cd08829">
    <property type="entry name" value="SPFH_paraslipin"/>
    <property type="match status" value="1"/>
</dbReference>
<dbReference type="PANTHER" id="PTHR43327">
    <property type="entry name" value="STOMATIN-LIKE PROTEIN 2, MITOCHONDRIAL"/>
    <property type="match status" value="1"/>
</dbReference>
<dbReference type="InterPro" id="IPR050710">
    <property type="entry name" value="Band7/mec-2_domain"/>
</dbReference>
<organism evidence="2 3">
    <name type="scientific">Lactiplantibacillus dongliensis</name>
    <dbReference type="NCBI Taxonomy" id="2559919"/>
    <lineage>
        <taxon>Bacteria</taxon>
        <taxon>Bacillati</taxon>
        <taxon>Bacillota</taxon>
        <taxon>Bacilli</taxon>
        <taxon>Lactobacillales</taxon>
        <taxon>Lactobacillaceae</taxon>
        <taxon>Lactiplantibacillus</taxon>
    </lineage>
</organism>
<keyword evidence="3" id="KW-1185">Reference proteome</keyword>
<dbReference type="Proteomes" id="UP001596253">
    <property type="component" value="Unassembled WGS sequence"/>
</dbReference>
<evidence type="ECO:0000313" key="2">
    <source>
        <dbReference type="EMBL" id="MFC6163584.1"/>
    </source>
</evidence>